<organism evidence="2">
    <name type="scientific">marine metagenome</name>
    <dbReference type="NCBI Taxonomy" id="408172"/>
    <lineage>
        <taxon>unclassified sequences</taxon>
        <taxon>metagenomes</taxon>
        <taxon>ecological metagenomes</taxon>
    </lineage>
</organism>
<accession>A0A381ZPU1</accession>
<gene>
    <name evidence="2" type="ORF">METZ01_LOCUS143855</name>
</gene>
<evidence type="ECO:0000259" key="1">
    <source>
        <dbReference type="Pfam" id="PF02464"/>
    </source>
</evidence>
<proteinExistence type="predicted"/>
<dbReference type="EMBL" id="UINC01022090">
    <property type="protein sequence ID" value="SVA91001.1"/>
    <property type="molecule type" value="Genomic_DNA"/>
</dbReference>
<dbReference type="Gene3D" id="3.90.950.20">
    <property type="entry name" value="CinA-like"/>
    <property type="match status" value="1"/>
</dbReference>
<reference evidence="2" key="1">
    <citation type="submission" date="2018-05" db="EMBL/GenBank/DDBJ databases">
        <authorList>
            <person name="Lanie J.A."/>
            <person name="Ng W.-L."/>
            <person name="Kazmierczak K.M."/>
            <person name="Andrzejewski T.M."/>
            <person name="Davidsen T.M."/>
            <person name="Wayne K.J."/>
            <person name="Tettelin H."/>
            <person name="Glass J.I."/>
            <person name="Rusch D."/>
            <person name="Podicherti R."/>
            <person name="Tsui H.-C.T."/>
            <person name="Winkler M.E."/>
        </authorList>
    </citation>
    <scope>NUCLEOTIDE SEQUENCE</scope>
</reference>
<dbReference type="SUPFAM" id="SSF142433">
    <property type="entry name" value="CinA-like"/>
    <property type="match status" value="1"/>
</dbReference>
<feature type="domain" description="CinA C-terminal" evidence="1">
    <location>
        <begin position="1"/>
        <end position="126"/>
    </location>
</feature>
<name>A0A381ZPU1_9ZZZZ</name>
<dbReference type="Pfam" id="PF02464">
    <property type="entry name" value="CinA"/>
    <property type="match status" value="1"/>
</dbReference>
<dbReference type="NCBIfam" id="TIGR00199">
    <property type="entry name" value="PncC_domain"/>
    <property type="match status" value="1"/>
</dbReference>
<protein>
    <recommendedName>
        <fullName evidence="1">CinA C-terminal domain-containing protein</fullName>
    </recommendedName>
</protein>
<dbReference type="InterPro" id="IPR008136">
    <property type="entry name" value="CinA_C"/>
</dbReference>
<dbReference type="InterPro" id="IPR036653">
    <property type="entry name" value="CinA-like_C"/>
</dbReference>
<evidence type="ECO:0000313" key="2">
    <source>
        <dbReference type="EMBL" id="SVA91001.1"/>
    </source>
</evidence>
<sequence length="130" mass="13693">MLASFLTSIPGSSAVFDRGFITYSNSSKIDLLNVNPNTIDNFGAVSDKTAREMALGAVKNSKANLAASITGVAGPEGGTKVNPVGTVHIATSNSNNIINSRKFIIKDKGRDYIRKMASLEAINMLSLSIS</sequence>
<dbReference type="AlphaFoldDB" id="A0A381ZPU1"/>